<sequence>MKNINILIFIFIYLIGFVLSDDDELKIIRVERIDEIEYGSIDCSIRFNVLIDYPRPLVFVSGIGGVVNGDAKVKNGTLTIYQIRHTVLVGNNSVSFQAHDYTNYQYPYPVYINKTDYAIAQCDQLPSNVKFVSKQNRWNSISGFGTPFNWFKLLNPINLDIGKGFSNYEFVCQVPQPYGCYFYPAQNGGYQKRNYWLIVFIQATNTYIPFNPTTNVLIKSKQGTIAFNSTFDGLKDPTNPPMQLLNFESFPPINSVLSFGEMTNHATFQTQIINNKNTLTSISKEDDEMIQSQLIPLLGSTSNATFIGISEFSTATQNNKMHLQIVDNQGAKRIGGDISISTKLKDSSASFDSDIKTSIINETNFGSRYIYHTNVKFDTSYDPTMTVSFDDQFSYEVIPPSFPYGISNGTLRNHSISISSATGSFYSGNLNCYRNGDHSKSEKIANIISSNTDLNPAVISEVELFNLSFDKVLIRIKANDDISGIKYLDVFRFKIQSSDLVWGNPMNGVYEAIASVIEYSTMKTIPVISFDYKGNNQGIDQDNPIIDTNFNKVPNFPTLNYIKDKKLDPFNFTSFSFKYNDIDVSNQAFNNTLCFGLSGADKGMVPQFFLLYSPTNMKAYETDKPFIGAWDPLKNQFCIDFIIPARIFSGEINYIIFFSPFIYDRGYIINSVGSTAQLRVLSNYADQLPPIITEFNAYPSTNVNVNSEKIIGWDLRIEDLTNGLLSAEFNITSEYDLNPITIKLTPNNAVSGNDKSGVYQLRFPVSPNCRSQSYRISSAKLTDAQGHFGVTPSTYNFNPFIKFLSSNQLRINTTCPIGNNDNESPILNSFKSSLVSIDVGGFKENRTVVFEFTTSDSGSGISTRHNPLVYLSKPTSSKISCQSKLLSYTNGQANYSCSIELPYGFGAHDALLISIYGIVDNQSNMNGYSSFDLKSLGFQYSLLSQFSDIPVLESTSSITNQASTLTIYGHKFGIDSSKVTLQVNYNNGQGWKNTSVSFYAGIVLITDSITPTSTPFYVRVIVNNIISNQIIVTPTLIPTQCNYQVDQTIISKWINSEVYHYLQASITIKNNGIKPIKAFSFMMSNIDQIWGVTISSGPTYSLPSWNPTINPGNEYTFGYILKGTDVGQLVNVMVDCS</sequence>
<dbReference type="Pfam" id="PF23034">
    <property type="entry name" value="DUF7035"/>
    <property type="match status" value="1"/>
</dbReference>
<dbReference type="GO" id="GO:0004553">
    <property type="term" value="F:hydrolase activity, hydrolyzing O-glycosyl compounds"/>
    <property type="evidence" value="ECO:0007669"/>
    <property type="project" value="InterPro"/>
</dbReference>
<evidence type="ECO:0000256" key="6">
    <source>
        <dbReference type="ARBA" id="ARBA00022969"/>
    </source>
</evidence>
<proteinExistence type="predicted"/>
<reference evidence="9 10" key="1">
    <citation type="journal article" date="2005" name="Nature">
        <title>The genome of the social amoeba Dictyostelium discoideum.</title>
        <authorList>
            <consortium name="The Dictyostelium discoideum Sequencing Consortium"/>
            <person name="Eichinger L."/>
            <person name="Pachebat J.A."/>
            <person name="Glockner G."/>
            <person name="Rajandream M.A."/>
            <person name="Sucgang R."/>
            <person name="Berriman M."/>
            <person name="Song J."/>
            <person name="Olsen R."/>
            <person name="Szafranski K."/>
            <person name="Xu Q."/>
            <person name="Tunggal B."/>
            <person name="Kummerfeld S."/>
            <person name="Madera M."/>
            <person name="Konfortov B.A."/>
            <person name="Rivero F."/>
            <person name="Bankier A.T."/>
            <person name="Lehmann R."/>
            <person name="Hamlin N."/>
            <person name="Davies R."/>
            <person name="Gaudet P."/>
            <person name="Fey P."/>
            <person name="Pilcher K."/>
            <person name="Chen G."/>
            <person name="Saunders D."/>
            <person name="Sodergren E."/>
            <person name="Davis P."/>
            <person name="Kerhornou A."/>
            <person name="Nie X."/>
            <person name="Hall N."/>
            <person name="Anjard C."/>
            <person name="Hemphill L."/>
            <person name="Bason N."/>
            <person name="Farbrother P."/>
            <person name="Desany B."/>
            <person name="Just E."/>
            <person name="Morio T."/>
            <person name="Rost R."/>
            <person name="Churcher C."/>
            <person name="Cooper J."/>
            <person name="Haydock S."/>
            <person name="van Driessche N."/>
            <person name="Cronin A."/>
            <person name="Goodhead I."/>
            <person name="Muzny D."/>
            <person name="Mourier T."/>
            <person name="Pain A."/>
            <person name="Lu M."/>
            <person name="Harper D."/>
            <person name="Lindsay R."/>
            <person name="Hauser H."/>
            <person name="James K."/>
            <person name="Quiles M."/>
            <person name="Madan Babu M."/>
            <person name="Saito T."/>
            <person name="Buchrieser C."/>
            <person name="Wardroper A."/>
            <person name="Felder M."/>
            <person name="Thangavelu M."/>
            <person name="Johnson D."/>
            <person name="Knights A."/>
            <person name="Loulseged H."/>
            <person name="Mungall K."/>
            <person name="Oliver K."/>
            <person name="Price C."/>
            <person name="Quail M.A."/>
            <person name="Urushihara H."/>
            <person name="Hernandez J."/>
            <person name="Rabbinowitsch E."/>
            <person name="Steffen D."/>
            <person name="Sanders M."/>
            <person name="Ma J."/>
            <person name="Kohara Y."/>
            <person name="Sharp S."/>
            <person name="Simmonds M."/>
            <person name="Spiegler S."/>
            <person name="Tivey A."/>
            <person name="Sugano S."/>
            <person name="White B."/>
            <person name="Walker D."/>
            <person name="Woodward J."/>
            <person name="Winckler T."/>
            <person name="Tanaka Y."/>
            <person name="Shaulsky G."/>
            <person name="Schleicher M."/>
            <person name="Weinstock G."/>
            <person name="Rosenthal A."/>
            <person name="Cox E.C."/>
            <person name="Chisholm R.L."/>
            <person name="Gibbs R."/>
            <person name="Loomis W.F."/>
            <person name="Platzer M."/>
            <person name="Kay R.R."/>
            <person name="Williams J."/>
            <person name="Dear P.H."/>
            <person name="Noegel A.A."/>
            <person name="Barrell B."/>
            <person name="Kuspa A."/>
        </authorList>
    </citation>
    <scope>NUCLEOTIDE SEQUENCE [LARGE SCALE GENOMIC DNA]</scope>
    <source>
        <strain evidence="9 10">AX4</strain>
    </source>
</reference>
<evidence type="ECO:0000313" key="9">
    <source>
        <dbReference type="EMBL" id="EAL60558.1"/>
    </source>
</evidence>
<dbReference type="Gene3D" id="2.60.40.290">
    <property type="match status" value="1"/>
</dbReference>
<evidence type="ECO:0000256" key="2">
    <source>
        <dbReference type="ARBA" id="ARBA00022473"/>
    </source>
</evidence>
<dbReference type="HOGENOM" id="CLU_278310_0_0_1"/>
<dbReference type="InterPro" id="IPR012291">
    <property type="entry name" value="CBM2_carb-bd_dom_sf"/>
</dbReference>
<dbReference type="eggNOG" id="ENOG502R96I">
    <property type="taxonomic scope" value="Eukaryota"/>
</dbReference>
<dbReference type="Pfam" id="PF23033">
    <property type="entry name" value="DUF7034"/>
    <property type="match status" value="1"/>
</dbReference>
<comment type="caution">
    <text evidence="9">The sequence shown here is derived from an EMBL/GenBank/DDBJ whole genome shotgun (WGS) entry which is preliminary data.</text>
</comment>
<dbReference type="FunFam" id="2.60.40.290:FF:000002">
    <property type="entry name" value="Stalk-specific protein B"/>
    <property type="match status" value="1"/>
</dbReference>
<dbReference type="GlyGen" id="Q54BC0">
    <property type="glycosylation" value="1 site"/>
</dbReference>
<dbReference type="FunCoup" id="Q54BC0">
    <property type="interactions" value="108"/>
</dbReference>
<evidence type="ECO:0000313" key="10">
    <source>
        <dbReference type="Proteomes" id="UP000002195"/>
    </source>
</evidence>
<dbReference type="AlphaFoldDB" id="Q54BC0"/>
<dbReference type="STRING" id="44689.Q54BC0"/>
<dbReference type="PANTHER" id="PTHR31378">
    <property type="entry name" value="EGF-LIKE DOMAIN-CONTAINING PROTEIN-RELATED-RELATED"/>
    <property type="match status" value="1"/>
</dbReference>
<dbReference type="VEuPathDB" id="AmoebaDB:DDB_G0293762"/>
<keyword evidence="10" id="KW-1185">Reference proteome</keyword>
<dbReference type="Proteomes" id="UP000002195">
    <property type="component" value="Unassembled WGS sequence"/>
</dbReference>
<dbReference type="SMART" id="SM01063">
    <property type="entry name" value="CBM49"/>
    <property type="match status" value="1"/>
</dbReference>
<dbReference type="PhylomeDB" id="Q54BC0"/>
<evidence type="ECO:0000256" key="5">
    <source>
        <dbReference type="ARBA" id="ARBA00022782"/>
    </source>
</evidence>
<evidence type="ECO:0000259" key="8">
    <source>
        <dbReference type="SMART" id="SM01063"/>
    </source>
</evidence>
<dbReference type="dictyBase" id="DDB_G0293762"/>
<feature type="chain" id="PRO_5004249376" evidence="7">
    <location>
        <begin position="21"/>
        <end position="1137"/>
    </location>
</feature>
<feature type="signal peptide" evidence="7">
    <location>
        <begin position="1"/>
        <end position="20"/>
    </location>
</feature>
<gene>
    <name evidence="9" type="ORF">DDB_G0293762</name>
</gene>
<protein>
    <submittedName>
        <fullName evidence="9">Carbohydrate-binding domain-containing protein</fullName>
    </submittedName>
</protein>
<dbReference type="InterPro" id="IPR055463">
    <property type="entry name" value="DUF7035"/>
</dbReference>
<dbReference type="GO" id="GO:0005576">
    <property type="term" value="C:extracellular region"/>
    <property type="evidence" value="ECO:0007669"/>
    <property type="project" value="UniProtKB-SubCell"/>
</dbReference>
<dbReference type="PANTHER" id="PTHR31378:SF11">
    <property type="entry name" value="CARBOHYDRATE BINDING DOMAIN-CONTAINING PROTEIN-RELATED"/>
    <property type="match status" value="1"/>
</dbReference>
<dbReference type="KEGG" id="ddi:DDB_G0293762"/>
<dbReference type="Pfam" id="PF09478">
    <property type="entry name" value="CBM49"/>
    <property type="match status" value="1"/>
</dbReference>
<dbReference type="GeneID" id="8629404"/>
<dbReference type="InterPro" id="IPR019028">
    <property type="entry name" value="CBM_49"/>
</dbReference>
<evidence type="ECO:0000256" key="7">
    <source>
        <dbReference type="SAM" id="SignalP"/>
    </source>
</evidence>
<dbReference type="RefSeq" id="XP_628974.1">
    <property type="nucleotide sequence ID" value="XM_628972.1"/>
</dbReference>
<evidence type="ECO:0000256" key="4">
    <source>
        <dbReference type="ARBA" id="ARBA00022729"/>
    </source>
</evidence>
<dbReference type="InterPro" id="IPR008965">
    <property type="entry name" value="CBM2/CBM3_carb-bd_dom_sf"/>
</dbReference>
<evidence type="ECO:0000256" key="3">
    <source>
        <dbReference type="ARBA" id="ARBA00022525"/>
    </source>
</evidence>
<keyword evidence="3" id="KW-0964">Secreted</keyword>
<keyword evidence="6" id="KW-0749">Sporulation</keyword>
<dbReference type="InterPro" id="IPR055462">
    <property type="entry name" value="DUF7034"/>
</dbReference>
<name>Q54BC0_DICDI</name>
<dbReference type="GO" id="GO:0030435">
    <property type="term" value="P:sporulation resulting in formation of a cellular spore"/>
    <property type="evidence" value="ECO:0007669"/>
    <property type="project" value="UniProtKB-KW"/>
</dbReference>
<feature type="domain" description="Carbohydrate binding" evidence="8">
    <location>
        <begin position="1043"/>
        <end position="1124"/>
    </location>
</feature>
<dbReference type="InParanoid" id="Q54BC0"/>
<accession>Q54BC0</accession>
<dbReference type="GO" id="GO:0030154">
    <property type="term" value="P:cell differentiation"/>
    <property type="evidence" value="ECO:0007669"/>
    <property type="project" value="UniProtKB-KW"/>
</dbReference>
<dbReference type="InterPro" id="IPR056645">
    <property type="entry name" value="DUF7743"/>
</dbReference>
<evidence type="ECO:0000256" key="1">
    <source>
        <dbReference type="ARBA" id="ARBA00004613"/>
    </source>
</evidence>
<dbReference type="SUPFAM" id="SSF49384">
    <property type="entry name" value="Carbohydrate-binding domain"/>
    <property type="match status" value="1"/>
</dbReference>
<comment type="subcellular location">
    <subcellularLocation>
        <location evidence="1">Secreted</location>
    </subcellularLocation>
</comment>
<dbReference type="GO" id="GO:0030247">
    <property type="term" value="F:polysaccharide binding"/>
    <property type="evidence" value="ECO:0007669"/>
    <property type="project" value="InterPro"/>
</dbReference>
<keyword evidence="5" id="KW-0221">Differentiation</keyword>
<keyword evidence="2" id="KW-0217">Developmental protein</keyword>
<dbReference type="EMBL" id="AAFI02000219">
    <property type="protein sequence ID" value="EAL60558.1"/>
    <property type="molecule type" value="Genomic_DNA"/>
</dbReference>
<keyword evidence="4 7" id="KW-0732">Signal</keyword>
<dbReference type="GO" id="GO:0140084">
    <property type="term" value="P:sexual macrocyst formation"/>
    <property type="evidence" value="ECO:0000270"/>
    <property type="project" value="dictyBase"/>
</dbReference>
<dbReference type="Pfam" id="PF24893">
    <property type="entry name" value="DUF7743"/>
    <property type="match status" value="1"/>
</dbReference>
<organism evidence="9 10">
    <name type="scientific">Dictyostelium discoideum</name>
    <name type="common">Social amoeba</name>
    <dbReference type="NCBI Taxonomy" id="44689"/>
    <lineage>
        <taxon>Eukaryota</taxon>
        <taxon>Amoebozoa</taxon>
        <taxon>Evosea</taxon>
        <taxon>Eumycetozoa</taxon>
        <taxon>Dictyostelia</taxon>
        <taxon>Dictyosteliales</taxon>
        <taxon>Dictyosteliaceae</taxon>
        <taxon>Dictyostelium</taxon>
    </lineage>
</organism>
<dbReference type="PaxDb" id="44689-DDB0231767"/>